<feature type="region of interest" description="Disordered" evidence="1">
    <location>
        <begin position="72"/>
        <end position="91"/>
    </location>
</feature>
<evidence type="ECO:0000313" key="3">
    <source>
        <dbReference type="EMBL" id="TKW48727.1"/>
    </source>
</evidence>
<comment type="caution">
    <text evidence="3">The sequence shown here is derived from an EMBL/GenBank/DDBJ whole genome shotgun (WGS) entry which is preliminary data.</text>
</comment>
<dbReference type="CDD" id="cd04301">
    <property type="entry name" value="NAT_SF"/>
    <property type="match status" value="1"/>
</dbReference>
<dbReference type="EMBL" id="PJEX01000753">
    <property type="protein sequence ID" value="TKW48727.1"/>
    <property type="molecule type" value="Genomic_DNA"/>
</dbReference>
<evidence type="ECO:0000256" key="1">
    <source>
        <dbReference type="SAM" id="MobiDB-lite"/>
    </source>
</evidence>
<evidence type="ECO:0000313" key="4">
    <source>
        <dbReference type="Proteomes" id="UP000310108"/>
    </source>
</evidence>
<protein>
    <submittedName>
        <fullName evidence="3">Puromycin N-acetyltransferase</fullName>
    </submittedName>
</protein>
<accession>A0A4U6X5R0</accession>
<name>A0A4U6X5R0_9PEZI</name>
<keyword evidence="3" id="KW-0808">Transferase</keyword>
<dbReference type="PANTHER" id="PTHR42791:SF16">
    <property type="entry name" value="N-ACETYLTRANSFERASE DOMAIN-CONTAINING PROTEIN"/>
    <property type="match status" value="1"/>
</dbReference>
<dbReference type="SUPFAM" id="SSF55729">
    <property type="entry name" value="Acyl-CoA N-acyltransferases (Nat)"/>
    <property type="match status" value="1"/>
</dbReference>
<sequence length="251" mass="28282">MSKPGFRVRPGTSADLPAVVDIYIASFGSDWVVEKMHPRHREFPDDFRAWAHRFFYARYWGPEQQIFHVVVVPDPKPDPDPDQDQDPAASPSGERIAAFAWWRRPYPTPEEKSATEGWLTLRGWLKPALLAANSLSGYLWPSRSLDPAMADMFDDTHAATDPLRDDPARPRRRNAWYLSTLGARPEFQGKGYGSLLVREGLRQADAEGVPAWLVGLAGVEPFYERLGFAVKGRANAGRLAEWDGGAIMYRE</sequence>
<dbReference type="InterPro" id="IPR000182">
    <property type="entry name" value="GNAT_dom"/>
</dbReference>
<dbReference type="InterPro" id="IPR052523">
    <property type="entry name" value="Trichothecene_AcTrans"/>
</dbReference>
<gene>
    <name evidence="3" type="primary">pac</name>
    <name evidence="3" type="ORF">CTA1_2386</name>
</gene>
<reference evidence="3 4" key="1">
    <citation type="journal article" date="2019" name="PLoS ONE">
        <title>Comparative genome analysis indicates high evolutionary potential of pathogenicity genes in Colletotrichum tanaceti.</title>
        <authorList>
            <person name="Lelwala R.V."/>
            <person name="Korhonen P.K."/>
            <person name="Young N.D."/>
            <person name="Scott J.B."/>
            <person name="Ades P.A."/>
            <person name="Gasser R.B."/>
            <person name="Taylor P.W.J."/>
        </authorList>
    </citation>
    <scope>NUCLEOTIDE SEQUENCE [LARGE SCALE GENOMIC DNA]</scope>
    <source>
        <strain evidence="3">BRIP57314</strain>
    </source>
</reference>
<dbReference type="OrthoDB" id="410198at2759"/>
<dbReference type="Proteomes" id="UP000310108">
    <property type="component" value="Unassembled WGS sequence"/>
</dbReference>
<dbReference type="PROSITE" id="PS51186">
    <property type="entry name" value="GNAT"/>
    <property type="match status" value="1"/>
</dbReference>
<organism evidence="3 4">
    <name type="scientific">Colletotrichum tanaceti</name>
    <dbReference type="NCBI Taxonomy" id="1306861"/>
    <lineage>
        <taxon>Eukaryota</taxon>
        <taxon>Fungi</taxon>
        <taxon>Dikarya</taxon>
        <taxon>Ascomycota</taxon>
        <taxon>Pezizomycotina</taxon>
        <taxon>Sordariomycetes</taxon>
        <taxon>Hypocreomycetidae</taxon>
        <taxon>Glomerellales</taxon>
        <taxon>Glomerellaceae</taxon>
        <taxon>Colletotrichum</taxon>
        <taxon>Colletotrichum destructivum species complex</taxon>
    </lineage>
</organism>
<dbReference type="AlphaFoldDB" id="A0A4U6X5R0"/>
<proteinExistence type="predicted"/>
<dbReference type="STRING" id="1306861.A0A4U6X5R0"/>
<dbReference type="Gene3D" id="3.40.630.30">
    <property type="match status" value="1"/>
</dbReference>
<keyword evidence="4" id="KW-1185">Reference proteome</keyword>
<dbReference type="PANTHER" id="PTHR42791">
    <property type="entry name" value="GNAT FAMILY ACETYLTRANSFERASE"/>
    <property type="match status" value="1"/>
</dbReference>
<dbReference type="GO" id="GO:0016747">
    <property type="term" value="F:acyltransferase activity, transferring groups other than amino-acyl groups"/>
    <property type="evidence" value="ECO:0007669"/>
    <property type="project" value="InterPro"/>
</dbReference>
<dbReference type="Pfam" id="PF00583">
    <property type="entry name" value="Acetyltransf_1"/>
    <property type="match status" value="1"/>
</dbReference>
<feature type="domain" description="N-acetyltransferase" evidence="2">
    <location>
        <begin position="109"/>
        <end position="251"/>
    </location>
</feature>
<evidence type="ECO:0000259" key="2">
    <source>
        <dbReference type="PROSITE" id="PS51186"/>
    </source>
</evidence>
<dbReference type="InterPro" id="IPR016181">
    <property type="entry name" value="Acyl_CoA_acyltransferase"/>
</dbReference>